<feature type="domain" description="Chromo" evidence="3">
    <location>
        <begin position="89"/>
        <end position="136"/>
    </location>
</feature>
<dbReference type="GO" id="GO:0005634">
    <property type="term" value="C:nucleus"/>
    <property type="evidence" value="ECO:0007669"/>
    <property type="project" value="UniProtKB-SubCell"/>
</dbReference>
<dbReference type="InterPro" id="IPR016197">
    <property type="entry name" value="Chromo-like_dom_sf"/>
</dbReference>
<comment type="subcellular location">
    <subcellularLocation>
        <location evidence="1">Nucleus</location>
    </subcellularLocation>
</comment>
<dbReference type="Gene3D" id="2.40.50.40">
    <property type="match status" value="1"/>
</dbReference>
<accession>A0A7I8WDA3</accession>
<evidence type="ECO:0000256" key="2">
    <source>
        <dbReference type="ARBA" id="ARBA00023242"/>
    </source>
</evidence>
<evidence type="ECO:0000313" key="4">
    <source>
        <dbReference type="EMBL" id="CAD5126158.1"/>
    </source>
</evidence>
<dbReference type="InterPro" id="IPR008251">
    <property type="entry name" value="Chromo_shadow_dom"/>
</dbReference>
<dbReference type="CDD" id="cd00034">
    <property type="entry name" value="CSD"/>
    <property type="match status" value="1"/>
</dbReference>
<dbReference type="Proteomes" id="UP000549394">
    <property type="component" value="Unassembled WGS sequence"/>
</dbReference>
<sequence>MDTNNDGGCTTYRPNPTINCSSQDIIVRKNAVDQNLSEQLSNLPEGACFVSISPLTSCLSDKAKSDPETISVENVVLPCEMEREPTRFHEAERVLCAEYENGMKYLVKWKGIEEPDYVDGREARLRFPHLVIDFYEGVESSNFTSMIDNMTV</sequence>
<evidence type="ECO:0000259" key="3">
    <source>
        <dbReference type="PROSITE" id="PS50013"/>
    </source>
</evidence>
<protein>
    <recommendedName>
        <fullName evidence="3">Chromo domain-containing protein</fullName>
    </recommendedName>
</protein>
<keyword evidence="5" id="KW-1185">Reference proteome</keyword>
<gene>
    <name evidence="4" type="ORF">DGYR_LOCUS13428</name>
</gene>
<dbReference type="PROSITE" id="PS50013">
    <property type="entry name" value="CHROMO_2"/>
    <property type="match status" value="1"/>
</dbReference>
<comment type="caution">
    <text evidence="4">The sequence shown here is derived from an EMBL/GenBank/DDBJ whole genome shotgun (WGS) entry which is preliminary data.</text>
</comment>
<dbReference type="OrthoDB" id="433924at2759"/>
<dbReference type="EMBL" id="CAJFCJ010000033">
    <property type="protein sequence ID" value="CAD5126158.1"/>
    <property type="molecule type" value="Genomic_DNA"/>
</dbReference>
<dbReference type="SUPFAM" id="SSF54160">
    <property type="entry name" value="Chromo domain-like"/>
    <property type="match status" value="1"/>
</dbReference>
<keyword evidence="2" id="KW-0539">Nucleus</keyword>
<dbReference type="Pfam" id="PF01393">
    <property type="entry name" value="Chromo_shadow"/>
    <property type="match status" value="1"/>
</dbReference>
<name>A0A7I8WDA3_9ANNE</name>
<evidence type="ECO:0000256" key="1">
    <source>
        <dbReference type="ARBA" id="ARBA00004123"/>
    </source>
</evidence>
<organism evidence="4 5">
    <name type="scientific">Dimorphilus gyrociliatus</name>
    <dbReference type="NCBI Taxonomy" id="2664684"/>
    <lineage>
        <taxon>Eukaryota</taxon>
        <taxon>Metazoa</taxon>
        <taxon>Spiralia</taxon>
        <taxon>Lophotrochozoa</taxon>
        <taxon>Annelida</taxon>
        <taxon>Polychaeta</taxon>
        <taxon>Polychaeta incertae sedis</taxon>
        <taxon>Dinophilidae</taxon>
        <taxon>Dimorphilus</taxon>
    </lineage>
</organism>
<reference evidence="4 5" key="1">
    <citation type="submission" date="2020-08" db="EMBL/GenBank/DDBJ databases">
        <authorList>
            <person name="Hejnol A."/>
        </authorList>
    </citation>
    <scope>NUCLEOTIDE SEQUENCE [LARGE SCALE GENOMIC DNA]</scope>
</reference>
<evidence type="ECO:0000313" key="5">
    <source>
        <dbReference type="Proteomes" id="UP000549394"/>
    </source>
</evidence>
<proteinExistence type="predicted"/>
<dbReference type="InterPro" id="IPR000953">
    <property type="entry name" value="Chromo/chromo_shadow_dom"/>
</dbReference>
<dbReference type="AlphaFoldDB" id="A0A7I8WDA3"/>